<dbReference type="AlphaFoldDB" id="Q1EP16"/>
<evidence type="ECO:0000256" key="1">
    <source>
        <dbReference type="SAM" id="MobiDB-lite"/>
    </source>
</evidence>
<reference evidence="2" key="1">
    <citation type="submission" date="2006-06" db="EMBL/GenBank/DDBJ databases">
        <authorList>
            <person name="Town C.D."/>
            <person name="Ronning C.M."/>
            <person name="Cheung F."/>
            <person name="Haas B.J."/>
            <person name="Althoff R."/>
            <person name="Arbogast T."/>
            <person name="Hine E."/>
            <person name="Piffanelli P."/>
            <person name="Tallon L.J."/>
        </authorList>
    </citation>
    <scope>NUCLEOTIDE SEQUENCE</scope>
</reference>
<proteinExistence type="predicted"/>
<organism evidence="2">
    <name type="scientific">Musa balbisiana</name>
    <name type="common">Banana</name>
    <dbReference type="NCBI Taxonomy" id="52838"/>
    <lineage>
        <taxon>Eukaryota</taxon>
        <taxon>Viridiplantae</taxon>
        <taxon>Streptophyta</taxon>
        <taxon>Embryophyta</taxon>
        <taxon>Tracheophyta</taxon>
        <taxon>Spermatophyta</taxon>
        <taxon>Magnoliopsida</taxon>
        <taxon>Liliopsida</taxon>
        <taxon>Zingiberales</taxon>
        <taxon>Musaceae</taxon>
        <taxon>Musa</taxon>
    </lineage>
</organism>
<gene>
    <name evidence="2" type="ORF">MBP_91N22.82</name>
</gene>
<name>Q1EP16_MUSBA</name>
<evidence type="ECO:0008006" key="3">
    <source>
        <dbReference type="Google" id="ProtNLM"/>
    </source>
</evidence>
<sequence length="330" mass="36201">MKGGKELNALIVSLIPRFFEMYLYSCSLYDLPFPPYDASKKSKRFAAAAITGAAALVALRSVHREEAVSALRRDVRDALRRLDEPPAVLVTGFRAHGKSALINTACRALAAEAGPVLLRTETAPRGPGGATLARQVVRAAVARGSSDEEEEEEGGGSEDEEDEDAVVEMVDAPALPEPGILTRSDVEAAVCGSPGNPPPDCVMLVLRCGGQSKESRVAVKKLADIATVVRERGLQFVVVLTHKKHIKSKRQAEELRREIALRARTDCVYFIENYTAGNMLHLRRPWTSKNNFETHFTVLTMMRQCIEFTKLHRSNLARKANDNANIGRLP</sequence>
<feature type="compositionally biased region" description="Acidic residues" evidence="1">
    <location>
        <begin position="147"/>
        <end position="164"/>
    </location>
</feature>
<dbReference type="Gene3D" id="3.40.50.300">
    <property type="entry name" value="P-loop containing nucleotide triphosphate hydrolases"/>
    <property type="match status" value="1"/>
</dbReference>
<dbReference type="EMBL" id="AC186755">
    <property type="protein sequence ID" value="ABF70141.1"/>
    <property type="molecule type" value="Genomic_DNA"/>
</dbReference>
<feature type="region of interest" description="Disordered" evidence="1">
    <location>
        <begin position="140"/>
        <end position="164"/>
    </location>
</feature>
<evidence type="ECO:0000313" key="2">
    <source>
        <dbReference type="EMBL" id="ABF70141.1"/>
    </source>
</evidence>
<accession>Q1EP16</accession>
<protein>
    <recommendedName>
        <fullName evidence="3">G domain-containing protein</fullName>
    </recommendedName>
</protein>
<dbReference type="InterPro" id="IPR027417">
    <property type="entry name" value="P-loop_NTPase"/>
</dbReference>